<evidence type="ECO:0000259" key="8">
    <source>
        <dbReference type="PROSITE" id="PS50850"/>
    </source>
</evidence>
<keyword evidence="4 7" id="KW-1133">Transmembrane helix</keyword>
<dbReference type="Proteomes" id="UP000663828">
    <property type="component" value="Unassembled WGS sequence"/>
</dbReference>
<evidence type="ECO:0000256" key="3">
    <source>
        <dbReference type="ARBA" id="ARBA00022692"/>
    </source>
</evidence>
<gene>
    <name evidence="10" type="ORF">EDS130_LOCUS20456</name>
    <name evidence="9" type="ORF">XAT740_LOCUS18526</name>
</gene>
<feature type="transmembrane region" description="Helical" evidence="7">
    <location>
        <begin position="393"/>
        <end position="412"/>
    </location>
</feature>
<dbReference type="Proteomes" id="UP000663852">
    <property type="component" value="Unassembled WGS sequence"/>
</dbReference>
<feature type="transmembrane region" description="Helical" evidence="7">
    <location>
        <begin position="132"/>
        <end position="153"/>
    </location>
</feature>
<feature type="transmembrane region" description="Helical" evidence="7">
    <location>
        <begin position="160"/>
        <end position="185"/>
    </location>
</feature>
<comment type="subcellular location">
    <subcellularLocation>
        <location evidence="1">Membrane</location>
        <topology evidence="1">Multi-pass membrane protein</topology>
    </subcellularLocation>
</comment>
<evidence type="ECO:0000313" key="10">
    <source>
        <dbReference type="EMBL" id="CAF1109941.1"/>
    </source>
</evidence>
<dbReference type="InterPro" id="IPR036259">
    <property type="entry name" value="MFS_trans_sf"/>
</dbReference>
<dbReference type="OrthoDB" id="4540492at2759"/>
<dbReference type="EMBL" id="CAJNOR010001238">
    <property type="protein sequence ID" value="CAF1104342.1"/>
    <property type="molecule type" value="Genomic_DNA"/>
</dbReference>
<evidence type="ECO:0000256" key="4">
    <source>
        <dbReference type="ARBA" id="ARBA00022989"/>
    </source>
</evidence>
<protein>
    <recommendedName>
        <fullName evidence="8">Major facilitator superfamily (MFS) profile domain-containing protein</fullName>
    </recommendedName>
</protein>
<evidence type="ECO:0000256" key="7">
    <source>
        <dbReference type="SAM" id="Phobius"/>
    </source>
</evidence>
<dbReference type="AlphaFoldDB" id="A0A814PRR2"/>
<organism evidence="10 12">
    <name type="scientific">Adineta ricciae</name>
    <name type="common">Rotifer</name>
    <dbReference type="NCBI Taxonomy" id="249248"/>
    <lineage>
        <taxon>Eukaryota</taxon>
        <taxon>Metazoa</taxon>
        <taxon>Spiralia</taxon>
        <taxon>Gnathifera</taxon>
        <taxon>Rotifera</taxon>
        <taxon>Eurotatoria</taxon>
        <taxon>Bdelloidea</taxon>
        <taxon>Adinetida</taxon>
        <taxon>Adinetidae</taxon>
        <taxon>Adineta</taxon>
    </lineage>
</organism>
<evidence type="ECO:0000256" key="1">
    <source>
        <dbReference type="ARBA" id="ARBA00004141"/>
    </source>
</evidence>
<feature type="transmembrane region" description="Helical" evidence="7">
    <location>
        <begin position="42"/>
        <end position="59"/>
    </location>
</feature>
<comment type="caution">
    <text evidence="10">The sequence shown here is derived from an EMBL/GenBank/DDBJ whole genome shotgun (WGS) entry which is preliminary data.</text>
</comment>
<evidence type="ECO:0000256" key="6">
    <source>
        <dbReference type="RuleBase" id="RU003346"/>
    </source>
</evidence>
<dbReference type="InterPro" id="IPR045263">
    <property type="entry name" value="GLUT"/>
</dbReference>
<reference evidence="10" key="1">
    <citation type="submission" date="2021-02" db="EMBL/GenBank/DDBJ databases">
        <authorList>
            <person name="Nowell W R."/>
        </authorList>
    </citation>
    <scope>NUCLEOTIDE SEQUENCE</scope>
</reference>
<evidence type="ECO:0000256" key="2">
    <source>
        <dbReference type="ARBA" id="ARBA00022448"/>
    </source>
</evidence>
<feature type="transmembrane region" description="Helical" evidence="7">
    <location>
        <begin position="205"/>
        <end position="231"/>
    </location>
</feature>
<evidence type="ECO:0000313" key="12">
    <source>
        <dbReference type="Proteomes" id="UP000663852"/>
    </source>
</evidence>
<dbReference type="GO" id="GO:0016020">
    <property type="term" value="C:membrane"/>
    <property type="evidence" value="ECO:0007669"/>
    <property type="project" value="UniProtKB-SubCell"/>
</dbReference>
<feature type="transmembrane region" description="Helical" evidence="7">
    <location>
        <begin position="487"/>
        <end position="510"/>
    </location>
</feature>
<evidence type="ECO:0000256" key="5">
    <source>
        <dbReference type="ARBA" id="ARBA00023136"/>
    </source>
</evidence>
<dbReference type="PRINTS" id="PR00171">
    <property type="entry name" value="SUGRTRNSPORT"/>
</dbReference>
<dbReference type="InterPro" id="IPR020846">
    <property type="entry name" value="MFS_dom"/>
</dbReference>
<dbReference type="InterPro" id="IPR005828">
    <property type="entry name" value="MFS_sugar_transport-like"/>
</dbReference>
<name>A0A814PRR2_ADIRI</name>
<proteinExistence type="inferred from homology"/>
<dbReference type="PANTHER" id="PTHR23503:SF8">
    <property type="entry name" value="FACILITATED GLUCOSE TRANSPORTER PROTEIN 1"/>
    <property type="match status" value="1"/>
</dbReference>
<dbReference type="PROSITE" id="PS50850">
    <property type="entry name" value="MFS"/>
    <property type="match status" value="1"/>
</dbReference>
<dbReference type="NCBIfam" id="TIGR00879">
    <property type="entry name" value="SP"/>
    <property type="match status" value="1"/>
</dbReference>
<sequence>MKSTRGKNMIREIESGVAQATAVVVPEHFQLINNDQKWTKPMIWAVIVVTFSTSFVMGVNTGGPSLYNGFITPWLRGYPFPCQKEGSTSQWIATIWSGCDYIHKASKNQNGYYYLPAVPESQRVTQNFLDSLHGIVFVIGAAVGGFTGQYWYLYLTRRNALVMAMLFQIMASILMICTLPIYHAYDLNDPTLLQIKQALDNKELAIALFYISRFLSGYSAGLTCVVTPIYLTDISPRTMRGEIVTYHQLLIVIGILVGQVVSLPWLLGQHDKWNWGMGWVGVFPLIGCLLVWRLHESPRWLAQERRGPEAAEILRSLRKTNQIGAELEEIERQEATVSSQDASLIRLFTSPRFRWPLITSLFVSGSAQFSGINSVFYYCGPTLATMGFVNEKVYWSGLSTGLTNLVATIASIKLIEKFGRRPLIIYPLALTVIIMILLCVFLQINPEGLAIGTLLLILLYIALFAVGLGPIPFLYPNEVFAISIRPVAHSVTIFFIFLTNLMVVILFPLIQSAFGGYVFLVFCVCSLVSFVFLFLKMPETKCKNLAEIEGFWGE</sequence>
<keyword evidence="11" id="KW-1185">Reference proteome</keyword>
<feature type="transmembrane region" description="Helical" evidence="7">
    <location>
        <begin position="424"/>
        <end position="444"/>
    </location>
</feature>
<feature type="transmembrane region" description="Helical" evidence="7">
    <location>
        <begin position="273"/>
        <end position="292"/>
    </location>
</feature>
<feature type="transmembrane region" description="Helical" evidence="7">
    <location>
        <begin position="355"/>
        <end position="378"/>
    </location>
</feature>
<keyword evidence="2 6" id="KW-0813">Transport</keyword>
<comment type="similarity">
    <text evidence="6">Belongs to the major facilitator superfamily. Sugar transporter (TC 2.A.1.1) family.</text>
</comment>
<feature type="transmembrane region" description="Helical" evidence="7">
    <location>
        <begin position="243"/>
        <end position="267"/>
    </location>
</feature>
<feature type="transmembrane region" description="Helical" evidence="7">
    <location>
        <begin position="516"/>
        <end position="535"/>
    </location>
</feature>
<keyword evidence="5 7" id="KW-0472">Membrane</keyword>
<feature type="domain" description="Major facilitator superfamily (MFS) profile" evidence="8">
    <location>
        <begin position="46"/>
        <end position="541"/>
    </location>
</feature>
<keyword evidence="3 7" id="KW-0812">Transmembrane</keyword>
<dbReference type="GO" id="GO:0015149">
    <property type="term" value="F:hexose transmembrane transporter activity"/>
    <property type="evidence" value="ECO:0007669"/>
    <property type="project" value="TreeGrafter"/>
</dbReference>
<evidence type="ECO:0000313" key="9">
    <source>
        <dbReference type="EMBL" id="CAF1104342.1"/>
    </source>
</evidence>
<dbReference type="Gene3D" id="1.20.1250.20">
    <property type="entry name" value="MFS general substrate transporter like domains"/>
    <property type="match status" value="1"/>
</dbReference>
<dbReference type="InterPro" id="IPR003663">
    <property type="entry name" value="Sugar/inositol_transpt"/>
</dbReference>
<dbReference type="SUPFAM" id="SSF103473">
    <property type="entry name" value="MFS general substrate transporter"/>
    <property type="match status" value="1"/>
</dbReference>
<dbReference type="EMBL" id="CAJNOJ010000100">
    <property type="protein sequence ID" value="CAF1109941.1"/>
    <property type="molecule type" value="Genomic_DNA"/>
</dbReference>
<accession>A0A814PRR2</accession>
<dbReference type="PANTHER" id="PTHR23503">
    <property type="entry name" value="SOLUTE CARRIER FAMILY 2"/>
    <property type="match status" value="1"/>
</dbReference>
<evidence type="ECO:0000313" key="11">
    <source>
        <dbReference type="Proteomes" id="UP000663828"/>
    </source>
</evidence>
<dbReference type="Pfam" id="PF00083">
    <property type="entry name" value="Sugar_tr"/>
    <property type="match status" value="1"/>
</dbReference>
<feature type="transmembrane region" description="Helical" evidence="7">
    <location>
        <begin position="450"/>
        <end position="475"/>
    </location>
</feature>